<dbReference type="RefSeq" id="WP_044349358.1">
    <property type="nucleotide sequence ID" value="NZ_AZAC01000016.1"/>
</dbReference>
<feature type="signal peptide" evidence="2">
    <location>
        <begin position="1"/>
        <end position="27"/>
    </location>
</feature>
<organism evidence="3 4">
    <name type="scientific">Dethiosulfatarculus sandiegensis</name>
    <dbReference type="NCBI Taxonomy" id="1429043"/>
    <lineage>
        <taxon>Bacteria</taxon>
        <taxon>Pseudomonadati</taxon>
        <taxon>Thermodesulfobacteriota</taxon>
        <taxon>Desulfarculia</taxon>
        <taxon>Desulfarculales</taxon>
        <taxon>Desulfarculaceae</taxon>
        <taxon>Dethiosulfatarculus</taxon>
    </lineage>
</organism>
<feature type="compositionally biased region" description="Acidic residues" evidence="1">
    <location>
        <begin position="272"/>
        <end position="287"/>
    </location>
</feature>
<gene>
    <name evidence="3" type="ORF">X474_14065</name>
</gene>
<comment type="caution">
    <text evidence="3">The sequence shown here is derived from an EMBL/GenBank/DDBJ whole genome shotgun (WGS) entry which is preliminary data.</text>
</comment>
<evidence type="ECO:0000313" key="3">
    <source>
        <dbReference type="EMBL" id="KIX13409.1"/>
    </source>
</evidence>
<feature type="region of interest" description="Disordered" evidence="1">
    <location>
        <begin position="251"/>
        <end position="305"/>
    </location>
</feature>
<protein>
    <recommendedName>
        <fullName evidence="5">DUF4412 domain-containing protein</fullName>
    </recommendedName>
</protein>
<dbReference type="EMBL" id="AZAC01000016">
    <property type="protein sequence ID" value="KIX13409.1"/>
    <property type="molecule type" value="Genomic_DNA"/>
</dbReference>
<evidence type="ECO:0000313" key="4">
    <source>
        <dbReference type="Proteomes" id="UP000032233"/>
    </source>
</evidence>
<sequence length="305" mass="32745">MRLFGKKMLTAGLALCLGMAWATGAGAAENPFLLKKIPFKSAIIDYKMSGSSNGAAKLYLKGDLRAKHTDAVTKVFGMTNKEKKIDITKTKTVIHVDLIKKEATETGNPMYYMAQEYDKLNPAEQKTVRKNAEHMGASIASGLTGGGKPEVKKGTYKGKPVDIVTVMGFTSYSWTKAAIPLKVTGSIMGVSINEEATNIKTNVSMPGNAFKVPGGIKVRFDKQADQKMREMARNWIDMLKDPEFGKNGQAGAAGGLGALFNPSAAKNRDPESQSEAETSDQGGDDADETLKQGMKMLKGIFGSSD</sequence>
<proteinExistence type="predicted"/>
<dbReference type="Proteomes" id="UP000032233">
    <property type="component" value="Unassembled WGS sequence"/>
</dbReference>
<keyword evidence="4" id="KW-1185">Reference proteome</keyword>
<name>A0A0D2J5L3_9BACT</name>
<dbReference type="InParanoid" id="A0A0D2J5L3"/>
<evidence type="ECO:0008006" key="5">
    <source>
        <dbReference type="Google" id="ProtNLM"/>
    </source>
</evidence>
<dbReference type="STRING" id="1429043.X474_14065"/>
<evidence type="ECO:0000256" key="1">
    <source>
        <dbReference type="SAM" id="MobiDB-lite"/>
    </source>
</evidence>
<dbReference type="OrthoDB" id="5431629at2"/>
<accession>A0A0D2J5L3</accession>
<feature type="chain" id="PRO_5002255808" description="DUF4412 domain-containing protein" evidence="2">
    <location>
        <begin position="28"/>
        <end position="305"/>
    </location>
</feature>
<dbReference type="AlphaFoldDB" id="A0A0D2J5L3"/>
<keyword evidence="2" id="KW-0732">Signal</keyword>
<evidence type="ECO:0000256" key="2">
    <source>
        <dbReference type="SAM" id="SignalP"/>
    </source>
</evidence>
<reference evidence="3 4" key="1">
    <citation type="submission" date="2013-11" db="EMBL/GenBank/DDBJ databases">
        <title>Metagenomic analysis of a methanogenic consortium involved in long chain n-alkane degradation.</title>
        <authorList>
            <person name="Davidova I.A."/>
            <person name="Callaghan A.V."/>
            <person name="Wawrik B."/>
            <person name="Pruitt S."/>
            <person name="Marks C."/>
            <person name="Duncan K.E."/>
            <person name="Suflita J.M."/>
        </authorList>
    </citation>
    <scope>NUCLEOTIDE SEQUENCE [LARGE SCALE GENOMIC DNA]</scope>
    <source>
        <strain evidence="3 4">SPR</strain>
    </source>
</reference>